<evidence type="ECO:0000313" key="3">
    <source>
        <dbReference type="Proteomes" id="UP000305423"/>
    </source>
</evidence>
<accession>A0AAQ2EQ67</accession>
<dbReference type="Proteomes" id="UP000305423">
    <property type="component" value="Unassembled WGS sequence"/>
</dbReference>
<evidence type="ECO:0000313" key="2">
    <source>
        <dbReference type="EMBL" id="TMN72416.1"/>
    </source>
</evidence>
<keyword evidence="1" id="KW-0812">Transmembrane</keyword>
<dbReference type="Gene3D" id="3.30.700.10">
    <property type="entry name" value="Glycoprotein, Type 4 Pilin"/>
    <property type="match status" value="1"/>
</dbReference>
<dbReference type="PROSITE" id="PS00409">
    <property type="entry name" value="PROKAR_NTER_METHYL"/>
    <property type="match status" value="1"/>
</dbReference>
<keyword evidence="1" id="KW-1133">Transmembrane helix</keyword>
<proteinExistence type="predicted"/>
<dbReference type="InterPro" id="IPR012902">
    <property type="entry name" value="N_methyl_site"/>
</dbReference>
<organism evidence="2 3">
    <name type="scientific">Pseudoalteromonas piscicida</name>
    <dbReference type="NCBI Taxonomy" id="43662"/>
    <lineage>
        <taxon>Bacteria</taxon>
        <taxon>Pseudomonadati</taxon>
        <taxon>Pseudomonadota</taxon>
        <taxon>Gammaproteobacteria</taxon>
        <taxon>Alteromonadales</taxon>
        <taxon>Pseudoalteromonadaceae</taxon>
        <taxon>Pseudoalteromonas</taxon>
    </lineage>
</organism>
<dbReference type="RefSeq" id="WP_045961989.1">
    <property type="nucleotide sequence ID" value="NZ_JXXW01000004.1"/>
</dbReference>
<gene>
    <name evidence="2" type="ORF">CWB74_22490</name>
</gene>
<name>A0AAQ2EQ67_PSEO7</name>
<dbReference type="InterPro" id="IPR045584">
    <property type="entry name" value="Pilin-like"/>
</dbReference>
<dbReference type="NCBIfam" id="TIGR02532">
    <property type="entry name" value="IV_pilin_GFxxxE"/>
    <property type="match status" value="1"/>
</dbReference>
<reference evidence="3" key="2">
    <citation type="submission" date="2019-06" db="EMBL/GenBank/DDBJ databases">
        <title>Co-occurence of chitin degradation, pigmentation and bioactivity in marine Pseudoalteromonas.</title>
        <authorList>
            <person name="Sonnenschein E.C."/>
            <person name="Bech P.K."/>
        </authorList>
    </citation>
    <scope>NUCLEOTIDE SEQUENCE [LARGE SCALE GENOMIC DNA]</scope>
    <source>
        <strain evidence="3">S1607</strain>
    </source>
</reference>
<dbReference type="AlphaFoldDB" id="A0AAQ2EQ67"/>
<reference evidence="2 3" key="1">
    <citation type="submission" date="2017-12" db="EMBL/GenBank/DDBJ databases">
        <authorList>
            <person name="Paulsen S."/>
            <person name="Gram L.K."/>
        </authorList>
    </citation>
    <scope>NUCLEOTIDE SEQUENCE [LARGE SCALE GENOMIC DNA]</scope>
    <source>
        <strain evidence="2 3">S1607</strain>
    </source>
</reference>
<sequence>MARASTYIPGFNQGFTLVEALIVILIIGVLASISLPYYNLYTDRARFSEVVLASALYKNAIESIYITGKSRDLKDFDAGNLGIPNNDSDQVLPNKYIEKATVVDGIITIESNIKRDGKGVTFILTPTPTLSGTIHWKVSGSCIDAGLC</sequence>
<dbReference type="EMBL" id="PNEL01000094">
    <property type="protein sequence ID" value="TMN72416.1"/>
    <property type="molecule type" value="Genomic_DNA"/>
</dbReference>
<feature type="transmembrane region" description="Helical" evidence="1">
    <location>
        <begin position="20"/>
        <end position="38"/>
    </location>
</feature>
<dbReference type="Pfam" id="PF07963">
    <property type="entry name" value="N_methyl"/>
    <property type="match status" value="1"/>
</dbReference>
<comment type="caution">
    <text evidence="2">The sequence shown here is derived from an EMBL/GenBank/DDBJ whole genome shotgun (WGS) entry which is preliminary data.</text>
</comment>
<protein>
    <submittedName>
        <fullName evidence="2">Prepilin-type cleavage/methylation domain-containing protein</fullName>
    </submittedName>
</protein>
<keyword evidence="1" id="KW-0472">Membrane</keyword>
<evidence type="ECO:0000256" key="1">
    <source>
        <dbReference type="SAM" id="Phobius"/>
    </source>
</evidence>
<dbReference type="SUPFAM" id="SSF54523">
    <property type="entry name" value="Pili subunits"/>
    <property type="match status" value="1"/>
</dbReference>